<accession>A0A6A4TQR7</accession>
<evidence type="ECO:0000313" key="2">
    <source>
        <dbReference type="EMBL" id="KAF0046708.1"/>
    </source>
</evidence>
<sequence length="339" mass="38689">MPPALCKDPCAVKSAIEQCYRLVSTRVASVMFPRCYSAKTPCRLMRSHPKVDGLDERGPSPHIQVRHPESVEPNNGADELRSFDPSRGGDSFLPFYFEYEICFIVLRNSLGYRIINTIQFKKSVWLLPNLPFVGYGVFSSSVRERWLGRGKFWESRVHLHTSYRIVKFSQRRREGGEGSSVQQQGGERIEVGAERKQAKGSQWNGFNVNPTWSEKKETSNASVHPEYMAQISQDCRCRERSHSSTYKNLLQMNPEHTDERPRRFTGAKLLGSLEPRAELRSRISSGRVSASVLLRSLPPPCDGIGLRCERNTHHVFLCRIHDQMGWSRSVRCPQSCGKM</sequence>
<comment type="caution">
    <text evidence="2">The sequence shown here is derived from an EMBL/GenBank/DDBJ whole genome shotgun (WGS) entry which is preliminary data.</text>
</comment>
<proteinExistence type="predicted"/>
<gene>
    <name evidence="2" type="ORF">F2P81_000341</name>
</gene>
<protein>
    <submittedName>
        <fullName evidence="2">Uncharacterized protein</fullName>
    </submittedName>
</protein>
<dbReference type="EMBL" id="VEVO01000001">
    <property type="protein sequence ID" value="KAF0046708.1"/>
    <property type="molecule type" value="Genomic_DNA"/>
</dbReference>
<feature type="region of interest" description="Disordered" evidence="1">
    <location>
        <begin position="193"/>
        <end position="223"/>
    </location>
</feature>
<organism evidence="2 3">
    <name type="scientific">Scophthalmus maximus</name>
    <name type="common">Turbot</name>
    <name type="synonym">Psetta maxima</name>
    <dbReference type="NCBI Taxonomy" id="52904"/>
    <lineage>
        <taxon>Eukaryota</taxon>
        <taxon>Metazoa</taxon>
        <taxon>Chordata</taxon>
        <taxon>Craniata</taxon>
        <taxon>Vertebrata</taxon>
        <taxon>Euteleostomi</taxon>
        <taxon>Actinopterygii</taxon>
        <taxon>Neopterygii</taxon>
        <taxon>Teleostei</taxon>
        <taxon>Neoteleostei</taxon>
        <taxon>Acanthomorphata</taxon>
        <taxon>Carangaria</taxon>
        <taxon>Pleuronectiformes</taxon>
        <taxon>Pleuronectoidei</taxon>
        <taxon>Scophthalmidae</taxon>
        <taxon>Scophthalmus</taxon>
    </lineage>
</organism>
<name>A0A6A4TQR7_SCOMX</name>
<reference evidence="2 3" key="1">
    <citation type="submission" date="2019-06" db="EMBL/GenBank/DDBJ databases">
        <title>Draft genomes of female and male turbot (Scophthalmus maximus).</title>
        <authorList>
            <person name="Xu H."/>
            <person name="Xu X.-W."/>
            <person name="Shao C."/>
            <person name="Chen S."/>
        </authorList>
    </citation>
    <scope>NUCLEOTIDE SEQUENCE [LARGE SCALE GENOMIC DNA]</scope>
    <source>
        <strain evidence="2">Ysfricsl-2016a</strain>
        <tissue evidence="2">Blood</tissue>
    </source>
</reference>
<feature type="compositionally biased region" description="Polar residues" evidence="1">
    <location>
        <begin position="199"/>
        <end position="212"/>
    </location>
</feature>
<dbReference type="Proteomes" id="UP000438429">
    <property type="component" value="Unassembled WGS sequence"/>
</dbReference>
<evidence type="ECO:0000256" key="1">
    <source>
        <dbReference type="SAM" id="MobiDB-lite"/>
    </source>
</evidence>
<dbReference type="AlphaFoldDB" id="A0A6A4TQR7"/>
<evidence type="ECO:0000313" key="3">
    <source>
        <dbReference type="Proteomes" id="UP000438429"/>
    </source>
</evidence>
<feature type="region of interest" description="Disordered" evidence="1">
    <location>
        <begin position="53"/>
        <end position="80"/>
    </location>
</feature>